<evidence type="ECO:0000256" key="1">
    <source>
        <dbReference type="ARBA" id="ARBA00004442"/>
    </source>
</evidence>
<keyword evidence="5" id="KW-0998">Cell outer membrane</keyword>
<accession>G0EQM6</accession>
<reference evidence="6 7" key="1">
    <citation type="journal article" date="2011" name="BMC Genomics">
        <title>Complete genome sequence of Brachyspira intermedia reveals unique genomic features in Brachyspira species and phage-mediated horizontal gene transfer.</title>
        <authorList>
            <person name="Hafstrom T."/>
            <person name="Jansson D.S."/>
            <person name="Segerman B."/>
        </authorList>
    </citation>
    <scope>NUCLEOTIDE SEQUENCE [LARGE SCALE GENOMIC DNA]</scope>
    <source>
        <strain evidence="7">ATCC 51140 / PWS/A</strain>
    </source>
</reference>
<dbReference type="GO" id="GO:0015562">
    <property type="term" value="F:efflux transmembrane transporter activity"/>
    <property type="evidence" value="ECO:0007669"/>
    <property type="project" value="InterPro"/>
</dbReference>
<dbReference type="KEGG" id="bip:Bint_1508"/>
<evidence type="ECO:0000256" key="4">
    <source>
        <dbReference type="ARBA" id="ARBA00023136"/>
    </source>
</evidence>
<keyword evidence="3" id="KW-0812">Transmembrane</keyword>
<evidence type="ECO:0000256" key="3">
    <source>
        <dbReference type="ARBA" id="ARBA00022692"/>
    </source>
</evidence>
<proteinExistence type="predicted"/>
<dbReference type="AlphaFoldDB" id="G0EQM6"/>
<keyword evidence="4" id="KW-0472">Membrane</keyword>
<sequence length="506" mass="58248">MNKSVEEIDIYYFFTFSFFNFFIFAQTNNTNTIILPYAQYMERIKLLIPEMKLTASQESNAANNLTKAKSSGDVKFDLQAGAIGKQSHFDEYNFLPTSDFNYNGFRIGAGFSGLVPYSGTRWSVEIKHDSFFGNFNTGDISLPVDTPFGTVNGKLPNLSTNNFKYYYPSIKIQIAQPILRDFFGKLDRYPIKDAEYQLTIAKLKRIIDDNSVLTSYQKIYYQWIMARKLIALYNEMIREARSFENQVYKRYTSGVIDNDSYQNAKRQTLKYIEARDKSELMLKKVMRNIQFFIPEENIQPNEEDWNQTLETSINAKIDIVPFLESAQGQMAYQLKLRSEYAISVMKNNALPDLSIVGSVSLSSLDDSGYFKSFSTMTNVDYFVGLMFSYPIGGRDAKAKMEDAYAALNAVTADFDRVNRDFDVQIGTYYDEFEAYKKMLENKKLEVNAIVSRINTQNAKFRQGRLPIDEIINARLDLAQARAELLNLQYLIITTVMDYNSLVLLNN</sequence>
<dbReference type="InterPro" id="IPR051906">
    <property type="entry name" value="TolC-like"/>
</dbReference>
<dbReference type="HOGENOM" id="CLU_586183_0_0_12"/>
<dbReference type="GO" id="GO:1990281">
    <property type="term" value="C:efflux pump complex"/>
    <property type="evidence" value="ECO:0007669"/>
    <property type="project" value="TreeGrafter"/>
</dbReference>
<organism evidence="6 7">
    <name type="scientific">Brachyspira intermedia (strain ATCC 51140 / PWS/A)</name>
    <name type="common">Serpulina intermedia</name>
    <dbReference type="NCBI Taxonomy" id="1045858"/>
    <lineage>
        <taxon>Bacteria</taxon>
        <taxon>Pseudomonadati</taxon>
        <taxon>Spirochaetota</taxon>
        <taxon>Spirochaetia</taxon>
        <taxon>Brachyspirales</taxon>
        <taxon>Brachyspiraceae</taxon>
        <taxon>Brachyspira</taxon>
    </lineage>
</organism>
<keyword evidence="2" id="KW-1134">Transmembrane beta strand</keyword>
<gene>
    <name evidence="6" type="ordered locus">Bint_1508</name>
</gene>
<evidence type="ECO:0000313" key="6">
    <source>
        <dbReference type="EMBL" id="AEM22127.1"/>
    </source>
</evidence>
<dbReference type="PANTHER" id="PTHR30026">
    <property type="entry name" value="OUTER MEMBRANE PROTEIN TOLC"/>
    <property type="match status" value="1"/>
</dbReference>
<name>G0EQM6_BRAIP</name>
<dbReference type="EMBL" id="CP002874">
    <property type="protein sequence ID" value="AEM22127.1"/>
    <property type="molecule type" value="Genomic_DNA"/>
</dbReference>
<dbReference type="SUPFAM" id="SSF56954">
    <property type="entry name" value="Outer membrane efflux proteins (OEP)"/>
    <property type="match status" value="1"/>
</dbReference>
<dbReference type="GO" id="GO:0015288">
    <property type="term" value="F:porin activity"/>
    <property type="evidence" value="ECO:0007669"/>
    <property type="project" value="TreeGrafter"/>
</dbReference>
<protein>
    <submittedName>
        <fullName evidence="6">Putative outer membrane component of multidrug efflux</fullName>
    </submittedName>
</protein>
<evidence type="ECO:0000256" key="5">
    <source>
        <dbReference type="ARBA" id="ARBA00023237"/>
    </source>
</evidence>
<dbReference type="GO" id="GO:0009279">
    <property type="term" value="C:cell outer membrane"/>
    <property type="evidence" value="ECO:0007669"/>
    <property type="project" value="UniProtKB-SubCell"/>
</dbReference>
<evidence type="ECO:0000313" key="7">
    <source>
        <dbReference type="Proteomes" id="UP000008522"/>
    </source>
</evidence>
<evidence type="ECO:0000256" key="2">
    <source>
        <dbReference type="ARBA" id="ARBA00022452"/>
    </source>
</evidence>
<keyword evidence="7" id="KW-1185">Reference proteome</keyword>
<dbReference type="Gene3D" id="1.20.1600.10">
    <property type="entry name" value="Outer membrane efflux proteins (OEP)"/>
    <property type="match status" value="1"/>
</dbReference>
<dbReference type="PATRIC" id="fig|1045858.4.peg.1507"/>
<dbReference type="PANTHER" id="PTHR30026:SF20">
    <property type="entry name" value="OUTER MEMBRANE PROTEIN TOLC"/>
    <property type="match status" value="1"/>
</dbReference>
<dbReference type="Proteomes" id="UP000008522">
    <property type="component" value="Chromosome"/>
</dbReference>
<dbReference type="eggNOG" id="COG1538">
    <property type="taxonomic scope" value="Bacteria"/>
</dbReference>
<comment type="subcellular location">
    <subcellularLocation>
        <location evidence="1">Cell outer membrane</location>
    </subcellularLocation>
</comment>